<evidence type="ECO:0000256" key="4">
    <source>
        <dbReference type="ARBA" id="ARBA00022989"/>
    </source>
</evidence>
<feature type="region of interest" description="Disordered" evidence="7">
    <location>
        <begin position="801"/>
        <end position="823"/>
    </location>
</feature>
<protein>
    <submittedName>
        <fullName evidence="10">Man1-Src1p-C-terminal domain-containing protein</fullName>
    </submittedName>
</protein>
<dbReference type="GO" id="GO:0003682">
    <property type="term" value="F:chromatin binding"/>
    <property type="evidence" value="ECO:0007669"/>
    <property type="project" value="InterPro"/>
</dbReference>
<organism evidence="10 11">
    <name type="scientific">Lentinula aciculospora</name>
    <dbReference type="NCBI Taxonomy" id="153920"/>
    <lineage>
        <taxon>Eukaryota</taxon>
        <taxon>Fungi</taxon>
        <taxon>Dikarya</taxon>
        <taxon>Basidiomycota</taxon>
        <taxon>Agaricomycotina</taxon>
        <taxon>Agaricomycetes</taxon>
        <taxon>Agaricomycetidae</taxon>
        <taxon>Agaricales</taxon>
        <taxon>Marasmiineae</taxon>
        <taxon>Omphalotaceae</taxon>
        <taxon>Lentinula</taxon>
    </lineage>
</organism>
<dbReference type="PANTHER" id="PTHR47808">
    <property type="entry name" value="INNER NUCLEAR MEMBRANE PROTEIN HEH2-RELATED"/>
    <property type="match status" value="1"/>
</dbReference>
<proteinExistence type="predicted"/>
<dbReference type="AlphaFoldDB" id="A0A9W9ASA2"/>
<evidence type="ECO:0000259" key="8">
    <source>
        <dbReference type="Pfam" id="PF09402"/>
    </source>
</evidence>
<dbReference type="GO" id="GO:0071763">
    <property type="term" value="P:nuclear membrane organization"/>
    <property type="evidence" value="ECO:0007669"/>
    <property type="project" value="TreeGrafter"/>
</dbReference>
<dbReference type="GO" id="GO:0005637">
    <property type="term" value="C:nuclear inner membrane"/>
    <property type="evidence" value="ECO:0007669"/>
    <property type="project" value="UniProtKB-SubCell"/>
</dbReference>
<feature type="compositionally biased region" description="Low complexity" evidence="7">
    <location>
        <begin position="231"/>
        <end position="244"/>
    </location>
</feature>
<dbReference type="InterPro" id="IPR041885">
    <property type="entry name" value="MAN1_winged_helix_dom"/>
</dbReference>
<reference evidence="10" key="1">
    <citation type="submission" date="2022-08" db="EMBL/GenBank/DDBJ databases">
        <title>A Global Phylogenomic Analysis of the Shiitake Genus Lentinula.</title>
        <authorList>
            <consortium name="DOE Joint Genome Institute"/>
            <person name="Sierra-Patev S."/>
            <person name="Min B."/>
            <person name="Naranjo-Ortiz M."/>
            <person name="Looney B."/>
            <person name="Konkel Z."/>
            <person name="Slot J.C."/>
            <person name="Sakamoto Y."/>
            <person name="Steenwyk J.L."/>
            <person name="Rokas A."/>
            <person name="Carro J."/>
            <person name="Camarero S."/>
            <person name="Ferreira P."/>
            <person name="Molpeceres G."/>
            <person name="Ruiz-Duenas F.J."/>
            <person name="Serrano A."/>
            <person name="Henrissat B."/>
            <person name="Drula E."/>
            <person name="Hughes K.W."/>
            <person name="Mata J.L."/>
            <person name="Ishikawa N.K."/>
            <person name="Vargas-Isla R."/>
            <person name="Ushijima S."/>
            <person name="Smith C.A."/>
            <person name="Ahrendt S."/>
            <person name="Andreopoulos W."/>
            <person name="He G."/>
            <person name="Labutti K."/>
            <person name="Lipzen A."/>
            <person name="Ng V."/>
            <person name="Riley R."/>
            <person name="Sandor L."/>
            <person name="Barry K."/>
            <person name="Martinez A.T."/>
            <person name="Xiao Y."/>
            <person name="Gibbons J.G."/>
            <person name="Terashima K."/>
            <person name="Grigoriev I.V."/>
            <person name="Hibbett D.S."/>
        </authorList>
    </citation>
    <scope>NUCLEOTIDE SEQUENCE</scope>
    <source>
        <strain evidence="10">JLM2183</strain>
    </source>
</reference>
<keyword evidence="5" id="KW-0472">Membrane</keyword>
<evidence type="ECO:0000256" key="7">
    <source>
        <dbReference type="SAM" id="MobiDB-lite"/>
    </source>
</evidence>
<keyword evidence="11" id="KW-1185">Reference proteome</keyword>
<feature type="compositionally biased region" description="Polar residues" evidence="7">
    <location>
        <begin position="811"/>
        <end position="823"/>
    </location>
</feature>
<dbReference type="InterPro" id="IPR018996">
    <property type="entry name" value="Man1/Src1-like_C"/>
</dbReference>
<dbReference type="Proteomes" id="UP001150266">
    <property type="component" value="Unassembled WGS sequence"/>
</dbReference>
<keyword evidence="4" id="KW-1133">Transmembrane helix</keyword>
<evidence type="ECO:0000256" key="5">
    <source>
        <dbReference type="ARBA" id="ARBA00023136"/>
    </source>
</evidence>
<evidence type="ECO:0000256" key="1">
    <source>
        <dbReference type="ARBA" id="ARBA00004540"/>
    </source>
</evidence>
<comment type="caution">
    <text evidence="10">The sequence shown here is derived from an EMBL/GenBank/DDBJ whole genome shotgun (WGS) entry which is preliminary data.</text>
</comment>
<keyword evidence="3" id="KW-0812">Transmembrane</keyword>
<keyword evidence="6" id="KW-0539">Nucleus</keyword>
<keyword evidence="2" id="KW-0597">Phosphoprotein</keyword>
<sequence length="823" mass="91273">MSRLTAAQIIAQGDYLEPDFQPTTLTISQLLGVLGYHSIVYPTPYSKAKLVQIFNDEVKRRAAKFKKERIKKENSIASDDGIKDGITGQYLSGPPVIRRSSRRLSRAPPNIDGEEESPPRPDPPKRRRSSAQPRLGGGPSRKPPPPVQPAVFEESEPEEQEQEPIRKFKRTKKSTGTSGTQSRRVSQADDSGWEDNNIFQSGAESSSPLRPSPVRSKGRRSSVAPRKSRKSMSAPPNVSPSSSPSKPPRVANFSPPQSNFEPEIPNFDSSRFNSPPARASSQWNFVSKPYTPPRSSKHQETKYKDVEVPLRDEDEPQPSYPEPVLVESVAEFDEATDDIPEINQEVEALHDADEHNTAIQQRIADAGTIAKLPREALFIEDSKPMSMARRLLFVVLFGILSYFTYKFKEESAFIGYCDTGSNTNRVLEELKSTRSLIAECNNENRTTLHDPALVADSPPCPIVPFPLYPESCTPCPEHAVCSGHTIACEKAYTLKSPFLLSFLPPRANPSKTTLSTSVSPSDMAWKVISMGLDGLPGFGSIAFPPICVEDPRRKRHIGALGKGIEALLGQHRGSLLCNAEADQSIKDEEGGEARRWGIQIHKLKETMREGADPQHVLPNFDDLFNEAVQQLVQWGGVLISEDAQGERYLAHKTPSLSLTCKLTVKSRDTWNEWRGTVVALATISFFVYASSSRRAKKRVESKRIAGLVQIALDALQQQELSHYTDPVSTPQPFLSSIQLRDLVLLEEHSAQVRQKVWEKVEKIVEGNANVRANMEEVYGGDELRVWRWVGSTAGSIDAGRNIFKHSEDSPGLNSPSSSHGDME</sequence>
<feature type="domain" description="HeH/LEM" evidence="9">
    <location>
        <begin position="22"/>
        <end position="56"/>
    </location>
</feature>
<evidence type="ECO:0000313" key="11">
    <source>
        <dbReference type="Proteomes" id="UP001150266"/>
    </source>
</evidence>
<dbReference type="Pfam" id="PF09402">
    <property type="entry name" value="MSC"/>
    <property type="match status" value="1"/>
</dbReference>
<name>A0A9W9ASA2_9AGAR</name>
<dbReference type="InterPro" id="IPR044780">
    <property type="entry name" value="Heh2/Src1"/>
</dbReference>
<dbReference type="CDD" id="cd12935">
    <property type="entry name" value="LEM_like"/>
    <property type="match status" value="1"/>
</dbReference>
<evidence type="ECO:0000256" key="3">
    <source>
        <dbReference type="ARBA" id="ARBA00022692"/>
    </source>
</evidence>
<dbReference type="InterPro" id="IPR025856">
    <property type="entry name" value="HeH/LEM_domain"/>
</dbReference>
<dbReference type="PANTHER" id="PTHR47808:SF2">
    <property type="entry name" value="LEM DOMAIN-CONTAINING PROTEIN 2"/>
    <property type="match status" value="1"/>
</dbReference>
<dbReference type="Gene3D" id="1.10.10.1180">
    <property type="entry name" value="MAN1, winged-helix domain"/>
    <property type="match status" value="1"/>
</dbReference>
<feature type="domain" description="Man1/Src1-like C-terminal" evidence="8">
    <location>
        <begin position="398"/>
        <end position="791"/>
    </location>
</feature>
<evidence type="ECO:0000313" key="10">
    <source>
        <dbReference type="EMBL" id="KAJ4487996.1"/>
    </source>
</evidence>
<dbReference type="GO" id="GO:0005783">
    <property type="term" value="C:endoplasmic reticulum"/>
    <property type="evidence" value="ECO:0007669"/>
    <property type="project" value="TreeGrafter"/>
</dbReference>
<comment type="subcellular location">
    <subcellularLocation>
        <location evidence="1">Nucleus inner membrane</location>
    </subcellularLocation>
</comment>
<evidence type="ECO:0000256" key="2">
    <source>
        <dbReference type="ARBA" id="ARBA00022553"/>
    </source>
</evidence>
<evidence type="ECO:0000259" key="9">
    <source>
        <dbReference type="Pfam" id="PF12949"/>
    </source>
</evidence>
<evidence type="ECO:0000256" key="6">
    <source>
        <dbReference type="ARBA" id="ARBA00023242"/>
    </source>
</evidence>
<feature type="region of interest" description="Disordered" evidence="7">
    <location>
        <begin position="76"/>
        <end position="302"/>
    </location>
</feature>
<dbReference type="Pfam" id="PF12949">
    <property type="entry name" value="HeH"/>
    <property type="match status" value="1"/>
</dbReference>
<gene>
    <name evidence="10" type="ORF">J3R30DRAFT_3400612</name>
</gene>
<dbReference type="EMBL" id="JAOTPV010000002">
    <property type="protein sequence ID" value="KAJ4487996.1"/>
    <property type="molecule type" value="Genomic_DNA"/>
</dbReference>
<feature type="compositionally biased region" description="Polar residues" evidence="7">
    <location>
        <begin position="267"/>
        <end position="285"/>
    </location>
</feature>
<dbReference type="OrthoDB" id="5376590at2759"/>
<dbReference type="GO" id="GO:0034399">
    <property type="term" value="C:nuclear periphery"/>
    <property type="evidence" value="ECO:0007669"/>
    <property type="project" value="TreeGrafter"/>
</dbReference>
<feature type="compositionally biased region" description="Low complexity" evidence="7">
    <location>
        <begin position="174"/>
        <end position="185"/>
    </location>
</feature>
<feature type="compositionally biased region" description="Basic residues" evidence="7">
    <location>
        <begin position="216"/>
        <end position="230"/>
    </location>
</feature>
<feature type="compositionally biased region" description="Acidic residues" evidence="7">
    <location>
        <begin position="153"/>
        <end position="162"/>
    </location>
</feature>
<accession>A0A9W9ASA2</accession>
<feature type="compositionally biased region" description="Low complexity" evidence="7">
    <location>
        <begin position="205"/>
        <end position="215"/>
    </location>
</feature>